<reference evidence="1" key="1">
    <citation type="submission" date="2020-08" db="EMBL/GenBank/DDBJ databases">
        <title>Genome public.</title>
        <authorList>
            <person name="Liu C."/>
            <person name="Sun Q."/>
        </authorList>
    </citation>
    <scope>NUCLEOTIDE SEQUENCE</scope>
    <source>
        <strain evidence="1">NSJ-23</strain>
    </source>
</reference>
<dbReference type="AlphaFoldDB" id="A0A8J6J0Q9"/>
<accession>A0A8J6J0Q9</accession>
<protein>
    <submittedName>
        <fullName evidence="1">Uncharacterized protein</fullName>
    </submittedName>
</protein>
<comment type="caution">
    <text evidence="1">The sequence shown here is derived from an EMBL/GenBank/DDBJ whole genome shotgun (WGS) entry which is preliminary data.</text>
</comment>
<keyword evidence="2" id="KW-1185">Reference proteome</keyword>
<dbReference type="Proteomes" id="UP000628736">
    <property type="component" value="Unassembled WGS sequence"/>
</dbReference>
<evidence type="ECO:0000313" key="2">
    <source>
        <dbReference type="Proteomes" id="UP000628736"/>
    </source>
</evidence>
<gene>
    <name evidence="1" type="ORF">H8S11_09955</name>
</gene>
<organism evidence="1 2">
    <name type="scientific">Flintibacter hominis</name>
    <dbReference type="NCBI Taxonomy" id="2763048"/>
    <lineage>
        <taxon>Bacteria</taxon>
        <taxon>Bacillati</taxon>
        <taxon>Bacillota</taxon>
        <taxon>Clostridia</taxon>
        <taxon>Eubacteriales</taxon>
        <taxon>Flintibacter</taxon>
    </lineage>
</organism>
<dbReference type="RefSeq" id="WP_186853022.1">
    <property type="nucleotide sequence ID" value="NZ_JACOPO010000006.1"/>
</dbReference>
<evidence type="ECO:0000313" key="1">
    <source>
        <dbReference type="EMBL" id="MBC5723136.1"/>
    </source>
</evidence>
<proteinExistence type="predicted"/>
<dbReference type="EMBL" id="JACOPO010000006">
    <property type="protein sequence ID" value="MBC5723136.1"/>
    <property type="molecule type" value="Genomic_DNA"/>
</dbReference>
<name>A0A8J6J0Q9_9FIRM</name>
<sequence length="456" mass="51750">MMSLSSSDRNRDTLGMDEFFAFDGDPDRVERVTVDYHHACRTRAKAPNSDDVVHRDWSLTERLVVDRASRTAEYLQDSSAGFTFSQKLQSGDVAELLDALEPDVIFGEIEGNPEDVVDDPLDTRGYTITVDFRHRPQRILRGSYDKKALPGSWGEFVSELSFLFEIHGMGELLDPAVYGRARRRTSDLMYCAVEFEEDGRRYYYISDDEEIAVGDFVLVPAGKENRRSVAKVVEIGFYPEDQVPFPVERTKYILEKLSEPEDWDEERLDEGTKRSCHSRSRRELASDALIPRALLESVDYENSAIELDTPFGKIRVKLDGKPICFPYEVHEPSEGPFPDVDGTYRIGVEVQQDGKYHSLKLELSGEGAPGELEPGEMLEALSFYRNGGKITLGCYAAFGEMEEYGLDFDGQWDDNGIEVLIFPSTRTHTYRFGVCWINTCTEETDVQTWFGADPSI</sequence>